<dbReference type="RefSeq" id="WP_327597766.1">
    <property type="nucleotide sequence ID" value="NZ_JAYXHS010000001.1"/>
</dbReference>
<dbReference type="PANTHER" id="PTHR48050">
    <property type="entry name" value="STEROL 3-BETA-GLUCOSYLTRANSFERASE"/>
    <property type="match status" value="1"/>
</dbReference>
<dbReference type="CDD" id="cd03784">
    <property type="entry name" value="GT1_Gtf-like"/>
    <property type="match status" value="1"/>
</dbReference>
<gene>
    <name evidence="3" type="ORF">VVD49_03645</name>
</gene>
<reference evidence="3 4" key="1">
    <citation type="submission" date="2024-01" db="EMBL/GenBank/DDBJ databases">
        <title>Uliginosibacterium soil sp. nov.</title>
        <authorList>
            <person name="Lv Y."/>
        </authorList>
    </citation>
    <scope>NUCLEOTIDE SEQUENCE [LARGE SCALE GENOMIC DNA]</scope>
    <source>
        <strain evidence="3 4">H3</strain>
    </source>
</reference>
<evidence type="ECO:0000313" key="4">
    <source>
        <dbReference type="Proteomes" id="UP001331561"/>
    </source>
</evidence>
<evidence type="ECO:0000313" key="3">
    <source>
        <dbReference type="EMBL" id="MEC5384799.1"/>
    </source>
</evidence>
<dbReference type="InterPro" id="IPR002213">
    <property type="entry name" value="UDP_glucos_trans"/>
</dbReference>
<dbReference type="SUPFAM" id="SSF53756">
    <property type="entry name" value="UDP-Glycosyltransferase/glycogen phosphorylase"/>
    <property type="match status" value="1"/>
</dbReference>
<dbReference type="Pfam" id="PF03033">
    <property type="entry name" value="Glyco_transf_28"/>
    <property type="match status" value="1"/>
</dbReference>
<dbReference type="InterPro" id="IPR004276">
    <property type="entry name" value="GlycoTrans_28_N"/>
</dbReference>
<evidence type="ECO:0000259" key="2">
    <source>
        <dbReference type="Pfam" id="PF06722"/>
    </source>
</evidence>
<dbReference type="Proteomes" id="UP001331561">
    <property type="component" value="Unassembled WGS sequence"/>
</dbReference>
<evidence type="ECO:0000259" key="1">
    <source>
        <dbReference type="Pfam" id="PF03033"/>
    </source>
</evidence>
<keyword evidence="4" id="KW-1185">Reference proteome</keyword>
<dbReference type="PANTHER" id="PTHR48050:SF13">
    <property type="entry name" value="STEROL 3-BETA-GLUCOSYLTRANSFERASE UGT80A2"/>
    <property type="match status" value="1"/>
</dbReference>
<dbReference type="InterPro" id="IPR050426">
    <property type="entry name" value="Glycosyltransferase_28"/>
</dbReference>
<protein>
    <submittedName>
        <fullName evidence="3">Nucleotide disphospho-sugar-binding domain-containing protein</fullName>
    </submittedName>
</protein>
<name>A0ABU6JZG4_9RHOO</name>
<dbReference type="EMBL" id="JAYXHS010000001">
    <property type="protein sequence ID" value="MEC5384799.1"/>
    <property type="molecule type" value="Genomic_DNA"/>
</dbReference>
<dbReference type="InterPro" id="IPR010610">
    <property type="entry name" value="EryCIII-like_C"/>
</dbReference>
<sequence length="487" mass="53511">MHVLIEAVGSAGDVHPFLAIGQALVARGHEVDIVTSAYFAERVAQAGLGFIPVGTLEDYQRAIAQTDLWHPRRAFQAVWRESKDQILPVFELLQQNIRRDTVLVGSTLAWSVRFAQERLSLPAATVHLSPSCVFSADAPPRLPGLGHWLEYLPVGWRRMFLNWMERKFLDGVVRDDLNVMRGQIGLSPVEKVFSRWQHSPQSVICAWPEWFCAPQADWPVNSITTGFPLWQAVSNPPAADIEPEVPSFPPALRTAKLHDAPLARVRERGWGRGLERESSGVDTGSLTPLDSRFRGNDGLIERHVNKLPRTLEEFLTAGEAPIGFTPGSAMAFGKPFFERALSACEQLGRRAVFITPFDEQMPWHGGTMPAFVHHARYVPFDALVPRLAAFVHHGGIGTTAQTLHAGVPQLITPFAHDQFDNAARVARLGCGAQLAATASADKWAAVLGRLLDDEGVSAACQRVRASMADEAGVLAQIVARIEALHQN</sequence>
<dbReference type="Gene3D" id="3.40.50.2000">
    <property type="entry name" value="Glycogen Phosphorylase B"/>
    <property type="match status" value="2"/>
</dbReference>
<organism evidence="3 4">
    <name type="scientific">Uliginosibacterium silvisoli</name>
    <dbReference type="NCBI Taxonomy" id="3114758"/>
    <lineage>
        <taxon>Bacteria</taxon>
        <taxon>Pseudomonadati</taxon>
        <taxon>Pseudomonadota</taxon>
        <taxon>Betaproteobacteria</taxon>
        <taxon>Rhodocyclales</taxon>
        <taxon>Zoogloeaceae</taxon>
        <taxon>Uliginosibacterium</taxon>
    </lineage>
</organism>
<feature type="domain" description="Glycosyltransferase family 28 N-terminal" evidence="1">
    <location>
        <begin position="4"/>
        <end position="131"/>
    </location>
</feature>
<accession>A0ABU6JZG4</accession>
<dbReference type="Pfam" id="PF06722">
    <property type="entry name" value="EryCIII-like_C"/>
    <property type="match status" value="1"/>
</dbReference>
<feature type="domain" description="Erythromycin biosynthesis protein CIII-like C-terminal" evidence="2">
    <location>
        <begin position="355"/>
        <end position="482"/>
    </location>
</feature>
<comment type="caution">
    <text evidence="3">The sequence shown here is derived from an EMBL/GenBank/DDBJ whole genome shotgun (WGS) entry which is preliminary data.</text>
</comment>
<proteinExistence type="predicted"/>